<dbReference type="SMART" id="SM00558">
    <property type="entry name" value="JmjC"/>
    <property type="match status" value="1"/>
</dbReference>
<dbReference type="Pfam" id="PF17811">
    <property type="entry name" value="JHD"/>
    <property type="match status" value="1"/>
</dbReference>
<reference evidence="16" key="1">
    <citation type="submission" date="2021-02" db="EMBL/GenBank/DDBJ databases">
        <authorList>
            <person name="Nowell W R."/>
        </authorList>
    </citation>
    <scope>NUCLEOTIDE SEQUENCE</scope>
</reference>
<dbReference type="Pfam" id="PF00628">
    <property type="entry name" value="PHD"/>
    <property type="match status" value="1"/>
</dbReference>
<dbReference type="Gene3D" id="3.30.40.10">
    <property type="entry name" value="Zinc/RING finger domain, C3HC4 (zinc finger)"/>
    <property type="match status" value="1"/>
</dbReference>
<feature type="region of interest" description="Disordered" evidence="13">
    <location>
        <begin position="672"/>
        <end position="710"/>
    </location>
</feature>
<dbReference type="Pfam" id="PF02373">
    <property type="entry name" value="JmjC"/>
    <property type="match status" value="1"/>
</dbReference>
<evidence type="ECO:0000256" key="4">
    <source>
        <dbReference type="ARBA" id="ARBA00022833"/>
    </source>
</evidence>
<keyword evidence="2" id="KW-0479">Metal-binding</keyword>
<comment type="caution">
    <text evidence="16">The sequence shown here is derived from an EMBL/GenBank/DDBJ whole genome shotgun (WGS) entry which is preliminary data.</text>
</comment>
<dbReference type="AlphaFoldDB" id="A0A814DEG0"/>
<dbReference type="InterPro" id="IPR011011">
    <property type="entry name" value="Znf_FYVE_PHD"/>
</dbReference>
<keyword evidence="10" id="KW-0804">Transcription</keyword>
<feature type="region of interest" description="Disordered" evidence="13">
    <location>
        <begin position="738"/>
        <end position="835"/>
    </location>
</feature>
<dbReference type="InterPro" id="IPR019787">
    <property type="entry name" value="Znf_PHD-finger"/>
</dbReference>
<dbReference type="PROSITE" id="PS50016">
    <property type="entry name" value="ZF_PHD_2"/>
    <property type="match status" value="1"/>
</dbReference>
<dbReference type="GO" id="GO:0005634">
    <property type="term" value="C:nucleus"/>
    <property type="evidence" value="ECO:0007669"/>
    <property type="project" value="UniProtKB-SubCell"/>
</dbReference>
<feature type="compositionally biased region" description="Low complexity" evidence="13">
    <location>
        <begin position="793"/>
        <end position="814"/>
    </location>
</feature>
<dbReference type="PROSITE" id="PS51184">
    <property type="entry name" value="JMJC"/>
    <property type="match status" value="1"/>
</dbReference>
<dbReference type="InterPro" id="IPR001965">
    <property type="entry name" value="Znf_PHD"/>
</dbReference>
<feature type="domain" description="JmjC" evidence="15">
    <location>
        <begin position="296"/>
        <end position="440"/>
    </location>
</feature>
<dbReference type="PROSITE" id="PS01359">
    <property type="entry name" value="ZF_PHD_1"/>
    <property type="match status" value="1"/>
</dbReference>
<name>A0A814DEG0_9BILA</name>
<protein>
    <submittedName>
        <fullName evidence="16">Uncharacterized protein</fullName>
    </submittedName>
</protein>
<evidence type="ECO:0000256" key="2">
    <source>
        <dbReference type="ARBA" id="ARBA00022723"/>
    </source>
</evidence>
<feature type="compositionally biased region" description="Basic and acidic residues" evidence="13">
    <location>
        <begin position="700"/>
        <end position="710"/>
    </location>
</feature>
<dbReference type="SMART" id="SM00249">
    <property type="entry name" value="PHD"/>
    <property type="match status" value="1"/>
</dbReference>
<keyword evidence="6" id="KW-0223">Dioxygenase</keyword>
<evidence type="ECO:0000313" key="17">
    <source>
        <dbReference type="Proteomes" id="UP000663864"/>
    </source>
</evidence>
<dbReference type="InterPro" id="IPR050690">
    <property type="entry name" value="JHDM1_Histone_Demethylase"/>
</dbReference>
<keyword evidence="9" id="KW-0805">Transcription regulation</keyword>
<evidence type="ECO:0000256" key="1">
    <source>
        <dbReference type="ARBA" id="ARBA00004123"/>
    </source>
</evidence>
<proteinExistence type="predicted"/>
<feature type="domain" description="PHD-type" evidence="14">
    <location>
        <begin position="26"/>
        <end position="83"/>
    </location>
</feature>
<dbReference type="GO" id="GO:0008270">
    <property type="term" value="F:zinc ion binding"/>
    <property type="evidence" value="ECO:0007669"/>
    <property type="project" value="UniProtKB-KW"/>
</dbReference>
<evidence type="ECO:0000256" key="3">
    <source>
        <dbReference type="ARBA" id="ARBA00022771"/>
    </source>
</evidence>
<dbReference type="Gene3D" id="2.60.120.650">
    <property type="entry name" value="Cupin"/>
    <property type="match status" value="2"/>
</dbReference>
<keyword evidence="7" id="KW-0560">Oxidoreductase</keyword>
<evidence type="ECO:0000256" key="10">
    <source>
        <dbReference type="ARBA" id="ARBA00023163"/>
    </source>
</evidence>
<feature type="region of interest" description="Disordered" evidence="13">
    <location>
        <begin position="91"/>
        <end position="114"/>
    </location>
</feature>
<evidence type="ECO:0000256" key="7">
    <source>
        <dbReference type="ARBA" id="ARBA00023002"/>
    </source>
</evidence>
<feature type="region of interest" description="Disordered" evidence="13">
    <location>
        <begin position="1"/>
        <end position="21"/>
    </location>
</feature>
<dbReference type="GO" id="GO:0051213">
    <property type="term" value="F:dioxygenase activity"/>
    <property type="evidence" value="ECO:0007669"/>
    <property type="project" value="UniProtKB-KW"/>
</dbReference>
<evidence type="ECO:0000256" key="12">
    <source>
        <dbReference type="PROSITE-ProRule" id="PRU00146"/>
    </source>
</evidence>
<dbReference type="InterPro" id="IPR019786">
    <property type="entry name" value="Zinc_finger_PHD-type_CS"/>
</dbReference>
<gene>
    <name evidence="16" type="ORF">ZHD862_LOCUS10061</name>
</gene>
<evidence type="ECO:0000313" key="16">
    <source>
        <dbReference type="EMBL" id="CAF0951994.1"/>
    </source>
</evidence>
<dbReference type="SUPFAM" id="SSF51197">
    <property type="entry name" value="Clavaminate synthase-like"/>
    <property type="match status" value="1"/>
</dbReference>
<evidence type="ECO:0000256" key="13">
    <source>
        <dbReference type="SAM" id="MobiDB-lite"/>
    </source>
</evidence>
<dbReference type="SUPFAM" id="SSF57903">
    <property type="entry name" value="FYVE/PHD zinc finger"/>
    <property type="match status" value="1"/>
</dbReference>
<dbReference type="GO" id="GO:0006325">
    <property type="term" value="P:chromatin organization"/>
    <property type="evidence" value="ECO:0007669"/>
    <property type="project" value="UniProtKB-KW"/>
</dbReference>
<keyword evidence="4" id="KW-0862">Zinc</keyword>
<feature type="compositionally biased region" description="Polar residues" evidence="13">
    <location>
        <begin position="687"/>
        <end position="696"/>
    </location>
</feature>
<dbReference type="InterPro" id="IPR041070">
    <property type="entry name" value="JHD"/>
</dbReference>
<feature type="compositionally biased region" description="Basic and acidic residues" evidence="13">
    <location>
        <begin position="738"/>
        <end position="757"/>
    </location>
</feature>
<keyword evidence="8" id="KW-0408">Iron</keyword>
<organism evidence="16 17">
    <name type="scientific">Rotaria sordida</name>
    <dbReference type="NCBI Taxonomy" id="392033"/>
    <lineage>
        <taxon>Eukaryota</taxon>
        <taxon>Metazoa</taxon>
        <taxon>Spiralia</taxon>
        <taxon>Gnathifera</taxon>
        <taxon>Rotifera</taxon>
        <taxon>Eurotatoria</taxon>
        <taxon>Bdelloidea</taxon>
        <taxon>Philodinida</taxon>
        <taxon>Philodinidae</taxon>
        <taxon>Rotaria</taxon>
    </lineage>
</organism>
<dbReference type="Gene3D" id="1.20.58.1360">
    <property type="match status" value="1"/>
</dbReference>
<dbReference type="EMBL" id="CAJNOT010000355">
    <property type="protein sequence ID" value="CAF0951994.1"/>
    <property type="molecule type" value="Genomic_DNA"/>
</dbReference>
<evidence type="ECO:0000259" key="14">
    <source>
        <dbReference type="PROSITE" id="PS50016"/>
    </source>
</evidence>
<keyword evidence="3 12" id="KW-0863">Zinc-finger</keyword>
<evidence type="ECO:0000256" key="8">
    <source>
        <dbReference type="ARBA" id="ARBA00023004"/>
    </source>
</evidence>
<evidence type="ECO:0000259" key="15">
    <source>
        <dbReference type="PROSITE" id="PS51184"/>
    </source>
</evidence>
<dbReference type="Proteomes" id="UP000663864">
    <property type="component" value="Unassembled WGS sequence"/>
</dbReference>
<dbReference type="InterPro" id="IPR003347">
    <property type="entry name" value="JmjC_dom"/>
</dbReference>
<keyword evidence="11" id="KW-0539">Nucleus</keyword>
<evidence type="ECO:0000256" key="11">
    <source>
        <dbReference type="ARBA" id="ARBA00023242"/>
    </source>
</evidence>
<sequence>MSQKYSTNEKLKNKNPSSPLNPNDEQRYCICQKREDELNDDDNNDFMIECDGCNGWFHGKCVDLADRIADDIEKYFCNECSKQYGPSIFKQRRNQHRRDYSDANADNKPTQSGTPDFINKLKRKIFPNCDSVITRLKGNQLTTEYVVKNGFTKPILVTNRDGLDMSLPNRAITLAEINDFVGHDRFIDIIDCEKQVTYKMGLDDYIEYFESFERNKIYNVLSLEISNTKLGEQVVTPQIVRDLSWTTIGVWPIKKQEKQNDEELNSNENQKKTIWPLQTITSLSKKKRRTVSSTDTDQSDDEQYDGIEANHFENFERPEVAKYCLMSPQSSYTDFHIDFGGSSVWYSVVRGEKVFYLIEPTDENLQKYADWSGSPNESEVFLGDCVTHCYKMHLREENTVLIPPGWIHAVYTVTDSLVFGGNFLQSLGVDMQLRIYELERLAQVPNKFQFPLFETFHWYAAKTFYEELKQCNETNALIINPITQQASESIIHYMSKWLSVDKRYQLRNRSTIPKGINCEKILRDLARELDLAKTRCGSSCISKPPSNSIIASPIKVVLPIETKQELTHVNNTKIKVKCRRLSSENENIKNKESSGGASVKLTIKTTLSGCRKPSSNRELTSNINKKKTGRPISSVKQQKNSNMNDISVKQEESPKITYTLDLEAKRQRFIEPANIQSNHDEPDKDINTSSNRTNVSLIPRESHTDINDIHDNNESLGGIADGGLASFVKSSSINDDYYHPSKESKMKREHSGSDKKISIKKSKSKTSTELNKLTKKIKNEDSTSSNSKRKKLLTTTTTTTTIPKPSSSTNNNPPGIAANKKRLSSSTPKKLNSKDRLGKILKIANSIKSRGGILT</sequence>
<evidence type="ECO:0000256" key="9">
    <source>
        <dbReference type="ARBA" id="ARBA00023015"/>
    </source>
</evidence>
<evidence type="ECO:0000256" key="6">
    <source>
        <dbReference type="ARBA" id="ARBA00022964"/>
    </source>
</evidence>
<dbReference type="InterPro" id="IPR013083">
    <property type="entry name" value="Znf_RING/FYVE/PHD"/>
</dbReference>
<keyword evidence="5" id="KW-0156">Chromatin regulator</keyword>
<dbReference type="PANTHER" id="PTHR23123">
    <property type="entry name" value="PHD/F-BOX CONTAINING PROTEIN"/>
    <property type="match status" value="1"/>
</dbReference>
<comment type="subcellular location">
    <subcellularLocation>
        <location evidence="1">Nucleus</location>
    </subcellularLocation>
</comment>
<accession>A0A814DEG0</accession>
<evidence type="ECO:0000256" key="5">
    <source>
        <dbReference type="ARBA" id="ARBA00022853"/>
    </source>
</evidence>